<evidence type="ECO:0000313" key="3">
    <source>
        <dbReference type="Proteomes" id="UP000032141"/>
    </source>
</evidence>
<dbReference type="PANTHER" id="PTHR11439">
    <property type="entry name" value="GAG-POL-RELATED RETROTRANSPOSON"/>
    <property type="match status" value="1"/>
</dbReference>
<protein>
    <recommendedName>
        <fullName evidence="1">Reverse transcriptase Ty1/copia-type domain-containing protein</fullName>
    </recommendedName>
</protein>
<dbReference type="eggNOG" id="KOG0017">
    <property type="taxonomic scope" value="Eukaryota"/>
</dbReference>
<name>A0A0D3A7D4_BRAOL</name>
<dbReference type="AlphaFoldDB" id="A0A0D3A7D4"/>
<dbReference type="Gramene" id="Bo1g051840.1">
    <property type="protein sequence ID" value="Bo1g051840.1"/>
    <property type="gene ID" value="Bo1g051840"/>
</dbReference>
<proteinExistence type="predicted"/>
<dbReference type="Proteomes" id="UP000032141">
    <property type="component" value="Chromosome C1"/>
</dbReference>
<accession>A0A0D3A7D4</accession>
<dbReference type="InterPro" id="IPR013103">
    <property type="entry name" value="RVT_2"/>
</dbReference>
<reference evidence="2 3" key="1">
    <citation type="journal article" date="2014" name="Genome Biol.">
        <title>Transcriptome and methylome profiling reveals relics of genome dominance in the mesopolyploid Brassica oleracea.</title>
        <authorList>
            <person name="Parkin I.A."/>
            <person name="Koh C."/>
            <person name="Tang H."/>
            <person name="Robinson S.J."/>
            <person name="Kagale S."/>
            <person name="Clarke W.E."/>
            <person name="Town C.D."/>
            <person name="Nixon J."/>
            <person name="Krishnakumar V."/>
            <person name="Bidwell S.L."/>
            <person name="Denoeud F."/>
            <person name="Belcram H."/>
            <person name="Links M.G."/>
            <person name="Just J."/>
            <person name="Clarke C."/>
            <person name="Bender T."/>
            <person name="Huebert T."/>
            <person name="Mason A.S."/>
            <person name="Pires J.C."/>
            <person name="Barker G."/>
            <person name="Moore J."/>
            <person name="Walley P.G."/>
            <person name="Manoli S."/>
            <person name="Batley J."/>
            <person name="Edwards D."/>
            <person name="Nelson M.N."/>
            <person name="Wang X."/>
            <person name="Paterson A.H."/>
            <person name="King G."/>
            <person name="Bancroft I."/>
            <person name="Chalhoub B."/>
            <person name="Sharpe A.G."/>
        </authorList>
    </citation>
    <scope>NUCLEOTIDE SEQUENCE</scope>
    <source>
        <strain evidence="2 3">cv. TO1000</strain>
    </source>
</reference>
<dbReference type="OMA" id="HRFNMEN"/>
<feature type="domain" description="Reverse transcriptase Ty1/copia-type" evidence="1">
    <location>
        <begin position="3"/>
        <end position="80"/>
    </location>
</feature>
<reference evidence="2" key="2">
    <citation type="submission" date="2015-03" db="UniProtKB">
        <authorList>
            <consortium name="EnsemblPlants"/>
        </authorList>
    </citation>
    <scope>IDENTIFICATION</scope>
</reference>
<dbReference type="InterPro" id="IPR043502">
    <property type="entry name" value="DNA/RNA_pol_sf"/>
</dbReference>
<dbReference type="SUPFAM" id="SSF56672">
    <property type="entry name" value="DNA/RNA polymerases"/>
    <property type="match status" value="1"/>
</dbReference>
<evidence type="ECO:0000313" key="2">
    <source>
        <dbReference type="EnsemblPlants" id="Bo1g051840.1"/>
    </source>
</evidence>
<dbReference type="HOGENOM" id="CLU_001650_8_0_1"/>
<dbReference type="EnsemblPlants" id="Bo1g051840.1">
    <property type="protein sequence ID" value="Bo1g051840.1"/>
    <property type="gene ID" value="Bo1g051840"/>
</dbReference>
<evidence type="ECO:0000259" key="1">
    <source>
        <dbReference type="Pfam" id="PF07727"/>
    </source>
</evidence>
<dbReference type="STRING" id="109376.A0A0D3A7D4"/>
<organism evidence="2 3">
    <name type="scientific">Brassica oleracea var. oleracea</name>
    <dbReference type="NCBI Taxonomy" id="109376"/>
    <lineage>
        <taxon>Eukaryota</taxon>
        <taxon>Viridiplantae</taxon>
        <taxon>Streptophyta</taxon>
        <taxon>Embryophyta</taxon>
        <taxon>Tracheophyta</taxon>
        <taxon>Spermatophyta</taxon>
        <taxon>Magnoliopsida</taxon>
        <taxon>eudicotyledons</taxon>
        <taxon>Gunneridae</taxon>
        <taxon>Pentapetalae</taxon>
        <taxon>rosids</taxon>
        <taxon>malvids</taxon>
        <taxon>Brassicales</taxon>
        <taxon>Brassicaceae</taxon>
        <taxon>Brassiceae</taxon>
        <taxon>Brassica</taxon>
    </lineage>
</organism>
<dbReference type="PANTHER" id="PTHR11439:SF489">
    <property type="entry name" value="RNA-DIRECTED DNA POLYMERASE"/>
    <property type="match status" value="1"/>
</dbReference>
<keyword evidence="3" id="KW-1185">Reference proteome</keyword>
<dbReference type="Pfam" id="PF07727">
    <property type="entry name" value="RVT_2"/>
    <property type="match status" value="1"/>
</dbReference>
<sequence>MLIYVDDIVVTGNDSALPQHTLDSLATRFSVKEPEDLNYFLGIEAHRTASGLHLTHMRYILDLLSRFKLLNAHPVSTPMATHPELSINYRTRLSNATEYRSAVGRLQYLAFTRPDISYAVNKLSQFMHAPTLDHWQAAKRVLRYLTGTASHGLYFSRNNSSSLHAYSDADWDGDADGFISTNAYIIYLGKHPISWSSKKHKGVARSSNEAEYRSVANT</sequence>